<sequence>MSRRAAIRIAHSCLSDPQRAVEELALGLLQADDTVLVIFFCSTSYDRTLLASEIRRRFQGIQVIGCTTSGEIGDAGLTQQSLVAVGFSTPDFIAAGALISNLQQFRIADGHTVANELLHGLQDKITHLNAENCFGFLLVDGLSVREEQVTHAIQGLLGNIAMIGGSAADDLQFHKTYVYFDGDFHTDSAVLLLMHTLLPFKIFKAQHFVPTAERLVVTHADARRRIVHEINGLPAAPEYARLIGVSVEALKPAHFAAAPVVVAIDGSFYVRAIRSANDDQSLTFYCAIEEGLVLRVARGVDPIESLQQAFAEVRAEIGQPQVVIAYDCILRKLELIQRGLAAQAEQILGNNNVIGFNTYGEQFRGVHVNQTFAAVAIGAVDGCDGDD</sequence>
<dbReference type="Pfam" id="PF10442">
    <property type="entry name" value="FIST_C"/>
    <property type="match status" value="1"/>
</dbReference>
<dbReference type="PANTHER" id="PTHR40252">
    <property type="entry name" value="BLR0328 PROTEIN"/>
    <property type="match status" value="1"/>
</dbReference>
<evidence type="ECO:0000313" key="4">
    <source>
        <dbReference type="Proteomes" id="UP001524570"/>
    </source>
</evidence>
<dbReference type="SMART" id="SM00897">
    <property type="entry name" value="FIST"/>
    <property type="match status" value="1"/>
</dbReference>
<evidence type="ECO:0000259" key="2">
    <source>
        <dbReference type="SMART" id="SM01204"/>
    </source>
</evidence>
<dbReference type="SMART" id="SM01204">
    <property type="entry name" value="FIST_C"/>
    <property type="match status" value="1"/>
</dbReference>
<dbReference type="RefSeq" id="WP_256606727.1">
    <property type="nucleotide sequence ID" value="NZ_JANIBL010000023.1"/>
</dbReference>
<comment type="caution">
    <text evidence="3">The sequence shown here is derived from an EMBL/GenBank/DDBJ whole genome shotgun (WGS) entry which is preliminary data.</text>
</comment>
<feature type="domain" description="FIST" evidence="1">
    <location>
        <begin position="33"/>
        <end position="234"/>
    </location>
</feature>
<name>A0ABT1TS53_9GAMM</name>
<gene>
    <name evidence="3" type="ORF">NP589_09250</name>
</gene>
<dbReference type="Pfam" id="PF08495">
    <property type="entry name" value="FIST"/>
    <property type="match status" value="1"/>
</dbReference>
<dbReference type="NCBIfam" id="NF041558">
    <property type="entry name" value="NosP"/>
    <property type="match status" value="1"/>
</dbReference>
<organism evidence="3 4">
    <name type="scientific">Methylomonas rosea</name>
    <dbReference type="NCBI Taxonomy" id="2952227"/>
    <lineage>
        <taxon>Bacteria</taxon>
        <taxon>Pseudomonadati</taxon>
        <taxon>Pseudomonadota</taxon>
        <taxon>Gammaproteobacteria</taxon>
        <taxon>Methylococcales</taxon>
        <taxon>Methylococcaceae</taxon>
        <taxon>Methylomonas</taxon>
    </lineage>
</organism>
<feature type="domain" description="FIST C-domain" evidence="2">
    <location>
        <begin position="235"/>
        <end position="365"/>
    </location>
</feature>
<accession>A0ABT1TS53</accession>
<evidence type="ECO:0000259" key="1">
    <source>
        <dbReference type="SMART" id="SM00897"/>
    </source>
</evidence>
<protein>
    <submittedName>
        <fullName evidence="3">FIST C-terminal domain-containing protein</fullName>
    </submittedName>
</protein>
<keyword evidence="4" id="KW-1185">Reference proteome</keyword>
<dbReference type="PANTHER" id="PTHR40252:SF2">
    <property type="entry name" value="BLR0328 PROTEIN"/>
    <property type="match status" value="1"/>
</dbReference>
<dbReference type="EMBL" id="JANIBL010000023">
    <property type="protein sequence ID" value="MCQ8117613.1"/>
    <property type="molecule type" value="Genomic_DNA"/>
</dbReference>
<reference evidence="3 4" key="1">
    <citation type="submission" date="2022-07" db="EMBL/GenBank/DDBJ databases">
        <title>Methylomonas rivi sp. nov., Methylomonas rosea sp. nov., Methylomonas aureus sp. nov. and Methylomonas subterranea sp. nov., four novel methanotrophs isolated from a freshwater creek and the deep terrestrial subsurface.</title>
        <authorList>
            <person name="Abin C."/>
            <person name="Sankaranarayanan K."/>
            <person name="Garner C."/>
            <person name="Sindelar R."/>
            <person name="Kotary K."/>
            <person name="Garner R."/>
            <person name="Barclay S."/>
            <person name="Lawson P."/>
            <person name="Krumholz L."/>
        </authorList>
    </citation>
    <scope>NUCLEOTIDE SEQUENCE [LARGE SCALE GENOMIC DNA]</scope>
    <source>
        <strain evidence="3 4">WSC-7</strain>
    </source>
</reference>
<dbReference type="Proteomes" id="UP001524570">
    <property type="component" value="Unassembled WGS sequence"/>
</dbReference>
<evidence type="ECO:0000313" key="3">
    <source>
        <dbReference type="EMBL" id="MCQ8117613.1"/>
    </source>
</evidence>
<dbReference type="InterPro" id="IPR019494">
    <property type="entry name" value="FIST_C"/>
</dbReference>
<dbReference type="InterPro" id="IPR013702">
    <property type="entry name" value="FIST_domain_N"/>
</dbReference>
<proteinExistence type="predicted"/>